<name>A0A4Y9ZBD7_9AGAM</name>
<proteinExistence type="predicted"/>
<reference evidence="1 2" key="1">
    <citation type="submission" date="2019-02" db="EMBL/GenBank/DDBJ databases">
        <title>Genome sequencing of the rare red list fungi Dentipellis fragilis.</title>
        <authorList>
            <person name="Buettner E."/>
            <person name="Kellner H."/>
        </authorList>
    </citation>
    <scope>NUCLEOTIDE SEQUENCE [LARGE SCALE GENOMIC DNA]</scope>
    <source>
        <strain evidence="1 2">DSM 105465</strain>
    </source>
</reference>
<dbReference type="OrthoDB" id="3259016at2759"/>
<sequence>MLEEYVKSENWTVVQFRKARECASDLRRQQRLIRRHLTCFVRENPDSVELAILAHDSDSTLFSKGDDSGALIVDAQRPPPAAFRADEASKRTNSLDTTFAMLMEWAWDLIKDKSPGANV</sequence>
<protein>
    <submittedName>
        <fullName evidence="1">Uncharacterized protein</fullName>
    </submittedName>
</protein>
<evidence type="ECO:0000313" key="1">
    <source>
        <dbReference type="EMBL" id="TFY71111.1"/>
    </source>
</evidence>
<gene>
    <name evidence="1" type="ORF">EVG20_g1887</name>
</gene>
<organism evidence="1 2">
    <name type="scientific">Dentipellis fragilis</name>
    <dbReference type="NCBI Taxonomy" id="205917"/>
    <lineage>
        <taxon>Eukaryota</taxon>
        <taxon>Fungi</taxon>
        <taxon>Dikarya</taxon>
        <taxon>Basidiomycota</taxon>
        <taxon>Agaricomycotina</taxon>
        <taxon>Agaricomycetes</taxon>
        <taxon>Russulales</taxon>
        <taxon>Hericiaceae</taxon>
        <taxon>Dentipellis</taxon>
    </lineage>
</organism>
<keyword evidence="2" id="KW-1185">Reference proteome</keyword>
<dbReference type="Proteomes" id="UP000298327">
    <property type="component" value="Unassembled WGS sequence"/>
</dbReference>
<dbReference type="EMBL" id="SEOQ01000066">
    <property type="protein sequence ID" value="TFY71111.1"/>
    <property type="molecule type" value="Genomic_DNA"/>
</dbReference>
<comment type="caution">
    <text evidence="1">The sequence shown here is derived from an EMBL/GenBank/DDBJ whole genome shotgun (WGS) entry which is preliminary data.</text>
</comment>
<evidence type="ECO:0000313" key="2">
    <source>
        <dbReference type="Proteomes" id="UP000298327"/>
    </source>
</evidence>
<dbReference type="AlphaFoldDB" id="A0A4Y9ZBD7"/>
<accession>A0A4Y9ZBD7</accession>